<evidence type="ECO:0000313" key="1">
    <source>
        <dbReference type="EMBL" id="MCI93745.1"/>
    </source>
</evidence>
<dbReference type="Proteomes" id="UP000265520">
    <property type="component" value="Unassembled WGS sequence"/>
</dbReference>
<sequence length="35" mass="3950">VTGDDGDSSVRQILLHPLRERYSVFLKVLCCGSWV</sequence>
<name>A0A392W499_9FABA</name>
<reference evidence="1 2" key="1">
    <citation type="journal article" date="2018" name="Front. Plant Sci.">
        <title>Red Clover (Trifolium pratense) and Zigzag Clover (T. medium) - A Picture of Genomic Similarities and Differences.</title>
        <authorList>
            <person name="Dluhosova J."/>
            <person name="Istvanek J."/>
            <person name="Nedelnik J."/>
            <person name="Repkova J."/>
        </authorList>
    </citation>
    <scope>NUCLEOTIDE SEQUENCE [LARGE SCALE GENOMIC DNA]</scope>
    <source>
        <strain evidence="2">cv. 10/8</strain>
        <tissue evidence="1">Leaf</tissue>
    </source>
</reference>
<keyword evidence="2" id="KW-1185">Reference proteome</keyword>
<evidence type="ECO:0000313" key="2">
    <source>
        <dbReference type="Proteomes" id="UP000265520"/>
    </source>
</evidence>
<organism evidence="1 2">
    <name type="scientific">Trifolium medium</name>
    <dbReference type="NCBI Taxonomy" id="97028"/>
    <lineage>
        <taxon>Eukaryota</taxon>
        <taxon>Viridiplantae</taxon>
        <taxon>Streptophyta</taxon>
        <taxon>Embryophyta</taxon>
        <taxon>Tracheophyta</taxon>
        <taxon>Spermatophyta</taxon>
        <taxon>Magnoliopsida</taxon>
        <taxon>eudicotyledons</taxon>
        <taxon>Gunneridae</taxon>
        <taxon>Pentapetalae</taxon>
        <taxon>rosids</taxon>
        <taxon>fabids</taxon>
        <taxon>Fabales</taxon>
        <taxon>Fabaceae</taxon>
        <taxon>Papilionoideae</taxon>
        <taxon>50 kb inversion clade</taxon>
        <taxon>NPAAA clade</taxon>
        <taxon>Hologalegina</taxon>
        <taxon>IRL clade</taxon>
        <taxon>Trifolieae</taxon>
        <taxon>Trifolium</taxon>
    </lineage>
</organism>
<feature type="non-terminal residue" evidence="1">
    <location>
        <position position="1"/>
    </location>
</feature>
<dbReference type="AlphaFoldDB" id="A0A392W499"/>
<dbReference type="EMBL" id="LXQA011337478">
    <property type="protein sequence ID" value="MCI93745.1"/>
    <property type="molecule type" value="Genomic_DNA"/>
</dbReference>
<accession>A0A392W499</accession>
<proteinExistence type="predicted"/>
<comment type="caution">
    <text evidence="1">The sequence shown here is derived from an EMBL/GenBank/DDBJ whole genome shotgun (WGS) entry which is preliminary data.</text>
</comment>
<protein>
    <submittedName>
        <fullName evidence="1">Uncharacterized protein</fullName>
    </submittedName>
</protein>